<comment type="caution">
    <text evidence="1">The sequence shown here is derived from an EMBL/GenBank/DDBJ whole genome shotgun (WGS) entry which is preliminary data.</text>
</comment>
<dbReference type="SUPFAM" id="SSF53254">
    <property type="entry name" value="Phosphoglycerate mutase-like"/>
    <property type="match status" value="1"/>
</dbReference>
<accession>A0A448XCQ9</accession>
<gene>
    <name evidence="1" type="ORF">PXEA_LOCUS27188</name>
</gene>
<sequence length="178" mass="20122">MIPVVTALGLFNGSVMQSQSDGYWDSKKEDSEPDIYMTARGLRQRMEAISKLSTRDRTGMECHRCDAMPGGVFRAGLVSPFSGNLAFHLYFCPIGRSVDAHAGLPPINELSNYRVQLYLNEKPIHWPCDRLESIFDSNPDELPPRLDHLLEAYAFCLPGVYNHSETCRYPEEAVHEDL</sequence>
<dbReference type="OrthoDB" id="6509975at2759"/>
<dbReference type="Proteomes" id="UP000784294">
    <property type="component" value="Unassembled WGS sequence"/>
</dbReference>
<reference evidence="1" key="1">
    <citation type="submission" date="2018-11" db="EMBL/GenBank/DDBJ databases">
        <authorList>
            <consortium name="Pathogen Informatics"/>
        </authorList>
    </citation>
    <scope>NUCLEOTIDE SEQUENCE</scope>
</reference>
<dbReference type="AlphaFoldDB" id="A0A448XCQ9"/>
<organism evidence="1 2">
    <name type="scientific">Protopolystoma xenopodis</name>
    <dbReference type="NCBI Taxonomy" id="117903"/>
    <lineage>
        <taxon>Eukaryota</taxon>
        <taxon>Metazoa</taxon>
        <taxon>Spiralia</taxon>
        <taxon>Lophotrochozoa</taxon>
        <taxon>Platyhelminthes</taxon>
        <taxon>Monogenea</taxon>
        <taxon>Polyopisthocotylea</taxon>
        <taxon>Polystomatidea</taxon>
        <taxon>Polystomatidae</taxon>
        <taxon>Protopolystoma</taxon>
    </lineage>
</organism>
<name>A0A448XCQ9_9PLAT</name>
<evidence type="ECO:0000313" key="2">
    <source>
        <dbReference type="Proteomes" id="UP000784294"/>
    </source>
</evidence>
<dbReference type="InterPro" id="IPR029033">
    <property type="entry name" value="His_PPase_superfam"/>
</dbReference>
<proteinExistence type="predicted"/>
<protein>
    <submittedName>
        <fullName evidence="1">Uncharacterized protein</fullName>
    </submittedName>
</protein>
<keyword evidence="2" id="KW-1185">Reference proteome</keyword>
<evidence type="ECO:0000313" key="1">
    <source>
        <dbReference type="EMBL" id="VEL33748.1"/>
    </source>
</evidence>
<dbReference type="EMBL" id="CAAALY010246322">
    <property type="protein sequence ID" value="VEL33748.1"/>
    <property type="molecule type" value="Genomic_DNA"/>
</dbReference>
<dbReference type="Gene3D" id="3.40.50.1240">
    <property type="entry name" value="Phosphoglycerate mutase-like"/>
    <property type="match status" value="1"/>
</dbReference>